<sequence>MISITSAELHAVMAAFVWPLFRVMALIASAPILGNPSVPVRVKIGLAVLITFLVTPTIEDPLPQVDPFSGVGLMILIQQMIIGVAIGLVMRIVFVAVEMAGEIIGLQMGLAFAIFFDPQSAGQVALVGRFLGIIASLAFLAIDGHLLMIALIAQSFNTLPIGTDGIAFPTFNTLANWGSEIFKSGLQLALPVLTALLITNLALGILTRAAPQLNIFAVGFPLTLSIGFLMLAVSITFYTPILESLILEGFEFMSSLVNLAEIKVP</sequence>
<comment type="similarity">
    <text evidence="2 10">Belongs to the FliR/MopE/SpaR family.</text>
</comment>
<dbReference type="RefSeq" id="WP_090698009.1">
    <property type="nucleotide sequence ID" value="NZ_FOSP01000006.1"/>
</dbReference>
<evidence type="ECO:0000256" key="1">
    <source>
        <dbReference type="ARBA" id="ARBA00002578"/>
    </source>
</evidence>
<evidence type="ECO:0000256" key="4">
    <source>
        <dbReference type="ARBA" id="ARBA00022475"/>
    </source>
</evidence>
<evidence type="ECO:0000256" key="3">
    <source>
        <dbReference type="ARBA" id="ARBA00021717"/>
    </source>
</evidence>
<keyword evidence="11" id="KW-0969">Cilium</keyword>
<comment type="subcellular location">
    <subcellularLocation>
        <location evidence="10">Cell membrane</location>
        <topology evidence="10">Multi-pass membrane protein</topology>
    </subcellularLocation>
    <subcellularLocation>
        <location evidence="10">Bacterial flagellum basal body</location>
    </subcellularLocation>
</comment>
<organism evidence="11 12">
    <name type="scientific">Nitrosomonas aestuarii</name>
    <dbReference type="NCBI Taxonomy" id="52441"/>
    <lineage>
        <taxon>Bacteria</taxon>
        <taxon>Pseudomonadati</taxon>
        <taxon>Pseudomonadota</taxon>
        <taxon>Betaproteobacteria</taxon>
        <taxon>Nitrosomonadales</taxon>
        <taxon>Nitrosomonadaceae</taxon>
        <taxon>Nitrosomonas</taxon>
    </lineage>
</organism>
<dbReference type="Pfam" id="PF01311">
    <property type="entry name" value="Bac_export_1"/>
    <property type="match status" value="1"/>
</dbReference>
<keyword evidence="11" id="KW-0966">Cell projection</keyword>
<reference evidence="12" key="1">
    <citation type="submission" date="2016-10" db="EMBL/GenBank/DDBJ databases">
        <authorList>
            <person name="Varghese N."/>
            <person name="Submissions S."/>
        </authorList>
    </citation>
    <scope>NUCLEOTIDE SEQUENCE [LARGE SCALE GENOMIC DNA]</scope>
    <source>
        <strain evidence="12">Nm69</strain>
    </source>
</reference>
<gene>
    <name evidence="11" type="ORF">SAMN05216302_1006135</name>
</gene>
<proteinExistence type="inferred from homology"/>
<dbReference type="GO" id="GO:0005886">
    <property type="term" value="C:plasma membrane"/>
    <property type="evidence" value="ECO:0007669"/>
    <property type="project" value="UniProtKB-SubCell"/>
</dbReference>
<keyword evidence="4 10" id="KW-1003">Cell membrane</keyword>
<feature type="transmembrane region" description="Helical" evidence="10">
    <location>
        <begin position="40"/>
        <end position="58"/>
    </location>
</feature>
<name>A0A1I3ZKE9_9PROT</name>
<evidence type="ECO:0000256" key="9">
    <source>
        <dbReference type="NCBIfam" id="TIGR01400"/>
    </source>
</evidence>
<dbReference type="GO" id="GO:0006605">
    <property type="term" value="P:protein targeting"/>
    <property type="evidence" value="ECO:0007669"/>
    <property type="project" value="UniProtKB-UniRule"/>
</dbReference>
<keyword evidence="6 10" id="KW-1133">Transmembrane helix</keyword>
<feature type="transmembrane region" description="Helical" evidence="10">
    <location>
        <begin position="12"/>
        <end position="34"/>
    </location>
</feature>
<dbReference type="GO" id="GO:0044780">
    <property type="term" value="P:bacterial-type flagellum assembly"/>
    <property type="evidence" value="ECO:0007669"/>
    <property type="project" value="UniProtKB-UniRule"/>
</dbReference>
<dbReference type="InterPro" id="IPR006303">
    <property type="entry name" value="FliR"/>
</dbReference>
<dbReference type="PRINTS" id="PR00953">
    <property type="entry name" value="TYPE3IMRPROT"/>
</dbReference>
<comment type="function">
    <text evidence="1 10">Role in flagellar biosynthesis.</text>
</comment>
<keyword evidence="12" id="KW-1185">Reference proteome</keyword>
<dbReference type="OrthoDB" id="9797790at2"/>
<evidence type="ECO:0000256" key="8">
    <source>
        <dbReference type="ARBA" id="ARBA00023143"/>
    </source>
</evidence>
<evidence type="ECO:0000256" key="7">
    <source>
        <dbReference type="ARBA" id="ARBA00023136"/>
    </source>
</evidence>
<dbReference type="PANTHER" id="PTHR30065:SF8">
    <property type="entry name" value="FLAGELLAR BIOSYNTHETIC PROTEIN FLIR"/>
    <property type="match status" value="1"/>
</dbReference>
<keyword evidence="7 10" id="KW-0472">Membrane</keyword>
<dbReference type="Proteomes" id="UP000199533">
    <property type="component" value="Unassembled WGS sequence"/>
</dbReference>
<keyword evidence="11" id="KW-0282">Flagellum</keyword>
<dbReference type="EMBL" id="FOSP01000006">
    <property type="protein sequence ID" value="SFK44410.1"/>
    <property type="molecule type" value="Genomic_DNA"/>
</dbReference>
<dbReference type="InterPro" id="IPR002010">
    <property type="entry name" value="T3SS_IM_R"/>
</dbReference>
<feature type="transmembrane region" description="Helical" evidence="10">
    <location>
        <begin position="213"/>
        <end position="238"/>
    </location>
</feature>
<protein>
    <recommendedName>
        <fullName evidence="3 9">Flagellar biosynthetic protein FliR</fullName>
    </recommendedName>
</protein>
<dbReference type="AlphaFoldDB" id="A0A1I3ZKE9"/>
<evidence type="ECO:0000313" key="12">
    <source>
        <dbReference type="Proteomes" id="UP000199533"/>
    </source>
</evidence>
<keyword evidence="8 10" id="KW-0975">Bacterial flagellum</keyword>
<evidence type="ECO:0000256" key="5">
    <source>
        <dbReference type="ARBA" id="ARBA00022692"/>
    </source>
</evidence>
<evidence type="ECO:0000256" key="2">
    <source>
        <dbReference type="ARBA" id="ARBA00009772"/>
    </source>
</evidence>
<evidence type="ECO:0000313" key="11">
    <source>
        <dbReference type="EMBL" id="SFK44410.1"/>
    </source>
</evidence>
<dbReference type="STRING" id="52441.SAMN05216302_1006135"/>
<dbReference type="GO" id="GO:0009425">
    <property type="term" value="C:bacterial-type flagellum basal body"/>
    <property type="evidence" value="ECO:0007669"/>
    <property type="project" value="UniProtKB-SubCell"/>
</dbReference>
<keyword evidence="5 10" id="KW-0812">Transmembrane</keyword>
<dbReference type="NCBIfam" id="TIGR01400">
    <property type="entry name" value="fliR"/>
    <property type="match status" value="1"/>
</dbReference>
<feature type="transmembrane region" description="Helical" evidence="10">
    <location>
        <begin position="186"/>
        <end position="206"/>
    </location>
</feature>
<dbReference type="PANTHER" id="PTHR30065">
    <property type="entry name" value="FLAGELLAR BIOSYNTHETIC PROTEIN FLIR"/>
    <property type="match status" value="1"/>
</dbReference>
<accession>A0A1I3ZKE9</accession>
<feature type="transmembrane region" description="Helical" evidence="10">
    <location>
        <begin position="130"/>
        <end position="153"/>
    </location>
</feature>
<feature type="transmembrane region" description="Helical" evidence="10">
    <location>
        <begin position="70"/>
        <end position="93"/>
    </location>
</feature>
<evidence type="ECO:0000256" key="6">
    <source>
        <dbReference type="ARBA" id="ARBA00022989"/>
    </source>
</evidence>
<evidence type="ECO:0000256" key="10">
    <source>
        <dbReference type="RuleBase" id="RU362071"/>
    </source>
</evidence>